<dbReference type="KEGG" id="pnl:PNK_1975"/>
<dbReference type="SUPFAM" id="SSF50978">
    <property type="entry name" value="WD40 repeat-like"/>
    <property type="match status" value="1"/>
</dbReference>
<evidence type="ECO:0000313" key="2">
    <source>
        <dbReference type="EMBL" id="CUI17579.1"/>
    </source>
</evidence>
<dbReference type="InterPro" id="IPR001810">
    <property type="entry name" value="F-box_dom"/>
</dbReference>
<dbReference type="STRING" id="389348.PNK_1975"/>
<accession>A0A0U5K610</accession>
<proteinExistence type="predicted"/>
<dbReference type="SUPFAM" id="SSF81383">
    <property type="entry name" value="F-box domain"/>
    <property type="match status" value="1"/>
</dbReference>
<evidence type="ECO:0000259" key="1">
    <source>
        <dbReference type="PROSITE" id="PS50181"/>
    </source>
</evidence>
<name>A0A0U5K610_9BACT</name>
<dbReference type="AlphaFoldDB" id="A0A0U5K610"/>
<feature type="domain" description="F-box" evidence="1">
    <location>
        <begin position="30"/>
        <end position="80"/>
    </location>
</feature>
<dbReference type="RefSeq" id="WP_059061775.1">
    <property type="nucleotide sequence ID" value="NZ_LN879502.1"/>
</dbReference>
<protein>
    <recommendedName>
        <fullName evidence="1">F-box domain-containing protein</fullName>
    </recommendedName>
</protein>
<dbReference type="PROSITE" id="PS50181">
    <property type="entry name" value="FBOX"/>
    <property type="match status" value="1"/>
</dbReference>
<dbReference type="PATRIC" id="fig|389348.3.peg.2221"/>
<dbReference type="InterPro" id="IPR036047">
    <property type="entry name" value="F-box-like_dom_sf"/>
</dbReference>
<dbReference type="InParanoid" id="A0A0U5K610"/>
<dbReference type="EMBL" id="LN879502">
    <property type="protein sequence ID" value="CUI17579.1"/>
    <property type="molecule type" value="Genomic_DNA"/>
</dbReference>
<gene>
    <name evidence="2" type="ORF">PNK_1975</name>
</gene>
<sequence>MLLNCLTSFLKRFGRPERIDRKNVEKERSEKSLQDLPLEIILLIFSFNSATEYVKASIINKNINWIVKNSSEGESLWKCFCQQKSWPQNCEQLKWEEIYRKNHIFLKQMRSHLSGCHNRSVYTFFRRTSHLTVKGNLVYLQSDSHFHSLDSNRPLPKPLHSSETPILQNNEQRIDNNPYVIAKISTSRTYVEYANEDIPQKIISAFPTMHKNIRQVYQIGKTFVSISNDPTRSTIGLERIHQLDISQDCQSILKVDLNPKNYATYLSDCMDCSCEIIAVALAAENEISLYQLDGEKIGALKHPHAGTQTLVDWNETQPCFRKLLVKNDLVAAISVDSQGELIIYVWNWKQERLLYALTPSFPCIHPLMNESDKLAIENNLLLAYISGYLFVWNVSDGENMGKLKIEVKCRTIDSLTMADQRIIIKTPNQLHLVEFDP</sequence>
<dbReference type="Gene3D" id="1.20.1280.50">
    <property type="match status" value="1"/>
</dbReference>
<dbReference type="InterPro" id="IPR036322">
    <property type="entry name" value="WD40_repeat_dom_sf"/>
</dbReference>
<reference evidence="3" key="1">
    <citation type="submission" date="2015-09" db="EMBL/GenBank/DDBJ databases">
        <authorList>
            <person name="Bertelli C."/>
        </authorList>
    </citation>
    <scope>NUCLEOTIDE SEQUENCE [LARGE SCALE GENOMIC DNA]</scope>
    <source>
        <strain evidence="3">KNic</strain>
    </source>
</reference>
<organism evidence="2 3">
    <name type="scientific">Candidatus Protochlamydia naegleriophila</name>
    <dbReference type="NCBI Taxonomy" id="389348"/>
    <lineage>
        <taxon>Bacteria</taxon>
        <taxon>Pseudomonadati</taxon>
        <taxon>Chlamydiota</taxon>
        <taxon>Chlamydiia</taxon>
        <taxon>Parachlamydiales</taxon>
        <taxon>Parachlamydiaceae</taxon>
        <taxon>Candidatus Protochlamydia</taxon>
    </lineage>
</organism>
<dbReference type="Proteomes" id="UP000069902">
    <property type="component" value="Chromosome cPNK"/>
</dbReference>
<evidence type="ECO:0000313" key="3">
    <source>
        <dbReference type="Proteomes" id="UP000069902"/>
    </source>
</evidence>
<keyword evidence="3" id="KW-1185">Reference proteome</keyword>